<proteinExistence type="predicted"/>
<feature type="domain" description="MGAT4 conserved region" evidence="2">
    <location>
        <begin position="1"/>
        <end position="139"/>
    </location>
</feature>
<reference evidence="3 4" key="1">
    <citation type="submission" date="2014-03" db="EMBL/GenBank/DDBJ databases">
        <title>Draft genome of the hookworm Oesophagostomum dentatum.</title>
        <authorList>
            <person name="Mitreva M."/>
        </authorList>
    </citation>
    <scope>NUCLEOTIDE SEQUENCE [LARGE SCALE GENOMIC DNA]</scope>
    <source>
        <strain evidence="3 4">OD-Hann</strain>
    </source>
</reference>
<dbReference type="GO" id="GO:0005783">
    <property type="term" value="C:endoplasmic reticulum"/>
    <property type="evidence" value="ECO:0007669"/>
    <property type="project" value="TreeGrafter"/>
</dbReference>
<evidence type="ECO:0000313" key="4">
    <source>
        <dbReference type="Proteomes" id="UP000053660"/>
    </source>
</evidence>
<dbReference type="AlphaFoldDB" id="A0A0B1SLY9"/>
<dbReference type="GO" id="GO:0008375">
    <property type="term" value="F:acetylglucosaminyltransferase activity"/>
    <property type="evidence" value="ECO:0007669"/>
    <property type="project" value="TreeGrafter"/>
</dbReference>
<dbReference type="EMBL" id="KN560742">
    <property type="protein sequence ID" value="KHJ86343.1"/>
    <property type="molecule type" value="Genomic_DNA"/>
</dbReference>
<evidence type="ECO:0000259" key="2">
    <source>
        <dbReference type="Pfam" id="PF04666"/>
    </source>
</evidence>
<dbReference type="GO" id="GO:0005793">
    <property type="term" value="C:endoplasmic reticulum-Golgi intermediate compartment"/>
    <property type="evidence" value="ECO:0007669"/>
    <property type="project" value="TreeGrafter"/>
</dbReference>
<dbReference type="InterPro" id="IPR057279">
    <property type="entry name" value="MGAT4"/>
</dbReference>
<dbReference type="PANTHER" id="PTHR12062:SF9">
    <property type="entry name" value="ALPHA-1,3-MANNOSYL-GLYCOPROTEIN 4-BETA-N-ACETYLGLUCOSAMINYLTRANSFERASE A, ISOFORM A"/>
    <property type="match status" value="1"/>
</dbReference>
<feature type="compositionally biased region" description="Polar residues" evidence="1">
    <location>
        <begin position="141"/>
        <end position="166"/>
    </location>
</feature>
<sequence>YVYIMTYASQRCDYYMQLEDDVTAAAGYARVIFNYIKLKNGTDWFVMGFTPMGFIGKLFSADNLKYMTYAIALYYRFKPVDWILEDVLRSRYCSLEKSWKDCSLEVNARRLNCGSSQFQHDGKVSTLDGKIQKIRDAQFNRGMSQGKRSNPPATVRSSMSASSMHTPQRGYDKNVAMWLLDPKQGDYISIVFEKQVNITGKILTLD</sequence>
<evidence type="ECO:0000256" key="1">
    <source>
        <dbReference type="SAM" id="MobiDB-lite"/>
    </source>
</evidence>
<organism evidence="3 4">
    <name type="scientific">Oesophagostomum dentatum</name>
    <name type="common">Nodular worm</name>
    <dbReference type="NCBI Taxonomy" id="61180"/>
    <lineage>
        <taxon>Eukaryota</taxon>
        <taxon>Metazoa</taxon>
        <taxon>Ecdysozoa</taxon>
        <taxon>Nematoda</taxon>
        <taxon>Chromadorea</taxon>
        <taxon>Rhabditida</taxon>
        <taxon>Rhabditina</taxon>
        <taxon>Rhabditomorpha</taxon>
        <taxon>Strongyloidea</taxon>
        <taxon>Strongylidae</taxon>
        <taxon>Oesophagostomum</taxon>
    </lineage>
</organism>
<keyword evidence="3" id="KW-0328">Glycosyltransferase</keyword>
<dbReference type="OrthoDB" id="2016523at2759"/>
<feature type="region of interest" description="Disordered" evidence="1">
    <location>
        <begin position="141"/>
        <end position="168"/>
    </location>
</feature>
<dbReference type="GO" id="GO:0005795">
    <property type="term" value="C:Golgi stack"/>
    <property type="evidence" value="ECO:0007669"/>
    <property type="project" value="TreeGrafter"/>
</dbReference>
<name>A0A0B1SLY9_OESDE</name>
<dbReference type="InterPro" id="IPR006759">
    <property type="entry name" value="Glyco_transf_54"/>
</dbReference>
<protein>
    <submittedName>
        <fullName evidence="3">N-Acetylglucosaminyltransferase-IV region</fullName>
    </submittedName>
</protein>
<feature type="non-terminal residue" evidence="3">
    <location>
        <position position="1"/>
    </location>
</feature>
<dbReference type="PANTHER" id="PTHR12062">
    <property type="entry name" value="N-ACETYLGLUCOSAMINYLTRANSFERASE VI"/>
    <property type="match status" value="1"/>
</dbReference>
<dbReference type="Pfam" id="PF04666">
    <property type="entry name" value="MGAT4_cons"/>
    <property type="match status" value="1"/>
</dbReference>
<accession>A0A0B1SLY9</accession>
<keyword evidence="3" id="KW-0808">Transferase</keyword>
<gene>
    <name evidence="3" type="ORF">OESDEN_13910</name>
</gene>
<dbReference type="GO" id="GO:0006487">
    <property type="term" value="P:protein N-linked glycosylation"/>
    <property type="evidence" value="ECO:0007669"/>
    <property type="project" value="TreeGrafter"/>
</dbReference>
<evidence type="ECO:0000313" key="3">
    <source>
        <dbReference type="EMBL" id="KHJ86343.1"/>
    </source>
</evidence>
<keyword evidence="4" id="KW-1185">Reference proteome</keyword>
<dbReference type="Proteomes" id="UP000053660">
    <property type="component" value="Unassembled WGS sequence"/>
</dbReference>